<keyword evidence="6" id="KW-0539">Nucleus</keyword>
<sequence length="259" mass="29935">MASHWLKSELVAKEENSSLFPPPQLPLEYSSGSTVYCDMLDWQFHDFCMQQSFHDEVPLLMNSLDMDPLYASLDINEQSSSFSQENGNGFWEELGFLLEPSKCEKPKLKTEDMNGGQEMKQIESVSGDKKCRARLLSRKVISQYFYMPITRAARELNVGLTLLKKRCRELGIRRWPHRKLMSLRALINNIEEIEEGGEKVREAVEVLKRESLMLEEMPDMDMCYDTKRLRQACFKANYKRRRLVPSSTTAYVHSSVSGG</sequence>
<evidence type="ECO:0000313" key="8">
    <source>
        <dbReference type="EMBL" id="KAK8993927.1"/>
    </source>
</evidence>
<comment type="function">
    <text evidence="1">Putative transcription factor.</text>
</comment>
<evidence type="ECO:0000256" key="2">
    <source>
        <dbReference type="ARBA" id="ARBA00023015"/>
    </source>
</evidence>
<dbReference type="InterPro" id="IPR003035">
    <property type="entry name" value="RWP-RK_dom"/>
</dbReference>
<feature type="domain" description="RWP-RK" evidence="7">
    <location>
        <begin position="123"/>
        <end position="203"/>
    </location>
</feature>
<dbReference type="Pfam" id="PF02042">
    <property type="entry name" value="RWP-RK"/>
    <property type="match status" value="1"/>
</dbReference>
<gene>
    <name evidence="8" type="ORF">V6N11_008140</name>
</gene>
<dbReference type="InterPro" id="IPR044607">
    <property type="entry name" value="RKD-like"/>
</dbReference>
<dbReference type="Proteomes" id="UP001396334">
    <property type="component" value="Unassembled WGS sequence"/>
</dbReference>
<protein>
    <recommendedName>
        <fullName evidence="7">RWP-RK domain-containing protein</fullName>
    </recommendedName>
</protein>
<keyword evidence="9" id="KW-1185">Reference proteome</keyword>
<dbReference type="PANTHER" id="PTHR46373">
    <property type="entry name" value="PROTEIN RKD4"/>
    <property type="match status" value="1"/>
</dbReference>
<evidence type="ECO:0000256" key="6">
    <source>
        <dbReference type="ARBA" id="ARBA00023242"/>
    </source>
</evidence>
<accession>A0ABR2PZT0</accession>
<dbReference type="PROSITE" id="PS51519">
    <property type="entry name" value="RWP_RK"/>
    <property type="match status" value="1"/>
</dbReference>
<reference evidence="8 9" key="1">
    <citation type="journal article" date="2024" name="G3 (Bethesda)">
        <title>Genome assembly of Hibiscus sabdariffa L. provides insights into metabolisms of medicinal natural products.</title>
        <authorList>
            <person name="Kim T."/>
        </authorList>
    </citation>
    <scope>NUCLEOTIDE SEQUENCE [LARGE SCALE GENOMIC DNA]</scope>
    <source>
        <strain evidence="8">TK-2024</strain>
        <tissue evidence="8">Old leaves</tissue>
    </source>
</reference>
<proteinExistence type="predicted"/>
<keyword evidence="2" id="KW-0805">Transcription regulation</keyword>
<evidence type="ECO:0000256" key="3">
    <source>
        <dbReference type="ARBA" id="ARBA00023054"/>
    </source>
</evidence>
<keyword evidence="4" id="KW-0238">DNA-binding</keyword>
<keyword evidence="5" id="KW-0804">Transcription</keyword>
<evidence type="ECO:0000256" key="4">
    <source>
        <dbReference type="ARBA" id="ARBA00023125"/>
    </source>
</evidence>
<evidence type="ECO:0000256" key="5">
    <source>
        <dbReference type="ARBA" id="ARBA00023163"/>
    </source>
</evidence>
<comment type="caution">
    <text evidence="8">The sequence shown here is derived from an EMBL/GenBank/DDBJ whole genome shotgun (WGS) entry which is preliminary data.</text>
</comment>
<organism evidence="8 9">
    <name type="scientific">Hibiscus sabdariffa</name>
    <name type="common">roselle</name>
    <dbReference type="NCBI Taxonomy" id="183260"/>
    <lineage>
        <taxon>Eukaryota</taxon>
        <taxon>Viridiplantae</taxon>
        <taxon>Streptophyta</taxon>
        <taxon>Embryophyta</taxon>
        <taxon>Tracheophyta</taxon>
        <taxon>Spermatophyta</taxon>
        <taxon>Magnoliopsida</taxon>
        <taxon>eudicotyledons</taxon>
        <taxon>Gunneridae</taxon>
        <taxon>Pentapetalae</taxon>
        <taxon>rosids</taxon>
        <taxon>malvids</taxon>
        <taxon>Malvales</taxon>
        <taxon>Malvaceae</taxon>
        <taxon>Malvoideae</taxon>
        <taxon>Hibiscus</taxon>
    </lineage>
</organism>
<dbReference type="EMBL" id="JBBPBN010000048">
    <property type="protein sequence ID" value="KAK8993927.1"/>
    <property type="molecule type" value="Genomic_DNA"/>
</dbReference>
<evidence type="ECO:0000259" key="7">
    <source>
        <dbReference type="PROSITE" id="PS51519"/>
    </source>
</evidence>
<dbReference type="PANTHER" id="PTHR46373:SF20">
    <property type="entry name" value="PROTEIN RKD1"/>
    <property type="match status" value="1"/>
</dbReference>
<keyword evidence="3" id="KW-0175">Coiled coil</keyword>
<evidence type="ECO:0000256" key="1">
    <source>
        <dbReference type="ARBA" id="ARBA00004049"/>
    </source>
</evidence>
<name>A0ABR2PZT0_9ROSI</name>
<evidence type="ECO:0000313" key="9">
    <source>
        <dbReference type="Proteomes" id="UP001396334"/>
    </source>
</evidence>